<protein>
    <submittedName>
        <fullName evidence="2">Uncharacterized protein</fullName>
    </submittedName>
</protein>
<dbReference type="InParanoid" id="G1Q156"/>
<evidence type="ECO:0000313" key="3">
    <source>
        <dbReference type="Proteomes" id="UP000001074"/>
    </source>
</evidence>
<dbReference type="Ensembl" id="ENSMLUT00000024934.1">
    <property type="protein sequence ID" value="ENSMLUP00000017439.1"/>
    <property type="gene ID" value="ENSMLUG00000025617.1"/>
</dbReference>
<evidence type="ECO:0000313" key="2">
    <source>
        <dbReference type="Ensembl" id="ENSMLUP00000017439.1"/>
    </source>
</evidence>
<dbReference type="AlphaFoldDB" id="G1Q156"/>
<name>G1Q156_MYOLU</name>
<keyword evidence="1" id="KW-0812">Transmembrane</keyword>
<keyword evidence="1" id="KW-1133">Transmembrane helix</keyword>
<accession>G1Q156</accession>
<evidence type="ECO:0000256" key="1">
    <source>
        <dbReference type="SAM" id="Phobius"/>
    </source>
</evidence>
<feature type="transmembrane region" description="Helical" evidence="1">
    <location>
        <begin position="13"/>
        <end position="35"/>
    </location>
</feature>
<reference evidence="2 3" key="1">
    <citation type="journal article" date="2011" name="Nature">
        <title>A high-resolution map of human evolutionary constraint using 29 mammals.</title>
        <authorList>
            <person name="Lindblad-Toh K."/>
            <person name="Garber M."/>
            <person name="Zuk O."/>
            <person name="Lin M.F."/>
            <person name="Parker B.J."/>
            <person name="Washietl S."/>
            <person name="Kheradpour P."/>
            <person name="Ernst J."/>
            <person name="Jordan G."/>
            <person name="Mauceli E."/>
            <person name="Ward L.D."/>
            <person name="Lowe C.B."/>
            <person name="Holloway A.K."/>
            <person name="Clamp M."/>
            <person name="Gnerre S."/>
            <person name="Alfoldi J."/>
            <person name="Beal K."/>
            <person name="Chang J."/>
            <person name="Clawson H."/>
            <person name="Cuff J."/>
            <person name="Di Palma F."/>
            <person name="Fitzgerald S."/>
            <person name="Flicek P."/>
            <person name="Guttman M."/>
            <person name="Hubisz M.J."/>
            <person name="Jaffe D.B."/>
            <person name="Jungreis I."/>
            <person name="Kent W.J."/>
            <person name="Kostka D."/>
            <person name="Lara M."/>
            <person name="Martins A.L."/>
            <person name="Massingham T."/>
            <person name="Moltke I."/>
            <person name="Raney B.J."/>
            <person name="Rasmussen M.D."/>
            <person name="Robinson J."/>
            <person name="Stark A."/>
            <person name="Vilella A.J."/>
            <person name="Wen J."/>
            <person name="Xie X."/>
            <person name="Zody M.C."/>
            <person name="Baldwin J."/>
            <person name="Bloom T."/>
            <person name="Chin C.W."/>
            <person name="Heiman D."/>
            <person name="Nicol R."/>
            <person name="Nusbaum C."/>
            <person name="Young S."/>
            <person name="Wilkinson J."/>
            <person name="Worley K.C."/>
            <person name="Kovar C.L."/>
            <person name="Muzny D.M."/>
            <person name="Gibbs R.A."/>
            <person name="Cree A."/>
            <person name="Dihn H.H."/>
            <person name="Fowler G."/>
            <person name="Jhangiani S."/>
            <person name="Joshi V."/>
            <person name="Lee S."/>
            <person name="Lewis L.R."/>
            <person name="Nazareth L.V."/>
            <person name="Okwuonu G."/>
            <person name="Santibanez J."/>
            <person name="Warren W.C."/>
            <person name="Mardis E.R."/>
            <person name="Weinstock G.M."/>
            <person name="Wilson R.K."/>
            <person name="Delehaunty K."/>
            <person name="Dooling D."/>
            <person name="Fronik C."/>
            <person name="Fulton L."/>
            <person name="Fulton B."/>
            <person name="Graves T."/>
            <person name="Minx P."/>
            <person name="Sodergren E."/>
            <person name="Birney E."/>
            <person name="Margulies E.H."/>
            <person name="Herrero J."/>
            <person name="Green E.D."/>
            <person name="Haussler D."/>
            <person name="Siepel A."/>
            <person name="Goldman N."/>
            <person name="Pollard K.S."/>
            <person name="Pedersen J.S."/>
            <person name="Lander E.S."/>
            <person name="Kellis M."/>
        </authorList>
    </citation>
    <scope>NUCLEOTIDE SEQUENCE [LARGE SCALE GENOMIC DNA]</scope>
</reference>
<dbReference type="HOGENOM" id="CLU_3147030_0_0_1"/>
<keyword evidence="3" id="KW-1185">Reference proteome</keyword>
<reference evidence="2" key="2">
    <citation type="submission" date="2025-08" db="UniProtKB">
        <authorList>
            <consortium name="Ensembl"/>
        </authorList>
    </citation>
    <scope>IDENTIFICATION</scope>
</reference>
<proteinExistence type="predicted"/>
<sequence length="49" mass="5570">AVSKSRARGRSPAAHGVFALFLFFWSLVCTTLRVVRKLPRKRTRKVIAN</sequence>
<dbReference type="EMBL" id="AAPE02050926">
    <property type="status" value="NOT_ANNOTATED_CDS"/>
    <property type="molecule type" value="Genomic_DNA"/>
</dbReference>
<organism evidence="2 3">
    <name type="scientific">Myotis lucifugus</name>
    <name type="common">Little brown bat</name>
    <dbReference type="NCBI Taxonomy" id="59463"/>
    <lineage>
        <taxon>Eukaryota</taxon>
        <taxon>Metazoa</taxon>
        <taxon>Chordata</taxon>
        <taxon>Craniata</taxon>
        <taxon>Vertebrata</taxon>
        <taxon>Euteleostomi</taxon>
        <taxon>Mammalia</taxon>
        <taxon>Eutheria</taxon>
        <taxon>Laurasiatheria</taxon>
        <taxon>Chiroptera</taxon>
        <taxon>Yangochiroptera</taxon>
        <taxon>Vespertilionidae</taxon>
        <taxon>Myotis</taxon>
    </lineage>
</organism>
<reference evidence="2" key="3">
    <citation type="submission" date="2025-09" db="UniProtKB">
        <authorList>
            <consortium name="Ensembl"/>
        </authorList>
    </citation>
    <scope>IDENTIFICATION</scope>
</reference>
<keyword evidence="1" id="KW-0472">Membrane</keyword>
<dbReference type="Proteomes" id="UP000001074">
    <property type="component" value="Unassembled WGS sequence"/>
</dbReference>